<organism evidence="3 4">
    <name type="scientific">Megalops atlanticus</name>
    <name type="common">Tarpon</name>
    <name type="synonym">Clupea gigantea</name>
    <dbReference type="NCBI Taxonomy" id="7932"/>
    <lineage>
        <taxon>Eukaryota</taxon>
        <taxon>Metazoa</taxon>
        <taxon>Chordata</taxon>
        <taxon>Craniata</taxon>
        <taxon>Vertebrata</taxon>
        <taxon>Euteleostomi</taxon>
        <taxon>Actinopterygii</taxon>
        <taxon>Neopterygii</taxon>
        <taxon>Teleostei</taxon>
        <taxon>Elopiformes</taxon>
        <taxon>Megalopidae</taxon>
        <taxon>Megalops</taxon>
    </lineage>
</organism>
<evidence type="ECO:0000256" key="1">
    <source>
        <dbReference type="SAM" id="Coils"/>
    </source>
</evidence>
<dbReference type="AlphaFoldDB" id="A0A9D3PUD4"/>
<gene>
    <name evidence="3" type="ORF">MATL_G00147620</name>
</gene>
<reference evidence="3" key="1">
    <citation type="submission" date="2021-01" db="EMBL/GenBank/DDBJ databases">
        <authorList>
            <person name="Zahm M."/>
            <person name="Roques C."/>
            <person name="Cabau C."/>
            <person name="Klopp C."/>
            <person name="Donnadieu C."/>
            <person name="Jouanno E."/>
            <person name="Lampietro C."/>
            <person name="Louis A."/>
            <person name="Herpin A."/>
            <person name="Echchiki A."/>
            <person name="Berthelot C."/>
            <person name="Parey E."/>
            <person name="Roest-Crollius H."/>
            <person name="Braasch I."/>
            <person name="Postlethwait J."/>
            <person name="Bobe J."/>
            <person name="Montfort J."/>
            <person name="Bouchez O."/>
            <person name="Begum T."/>
            <person name="Mejri S."/>
            <person name="Adams A."/>
            <person name="Chen W.-J."/>
            <person name="Guiguen Y."/>
        </authorList>
    </citation>
    <scope>NUCLEOTIDE SEQUENCE</scope>
    <source>
        <strain evidence="3">YG-15Mar2019-1</strain>
        <tissue evidence="3">Brain</tissue>
    </source>
</reference>
<keyword evidence="4" id="KW-1185">Reference proteome</keyword>
<feature type="region of interest" description="Disordered" evidence="2">
    <location>
        <begin position="1"/>
        <end position="35"/>
    </location>
</feature>
<evidence type="ECO:0000313" key="4">
    <source>
        <dbReference type="Proteomes" id="UP001046870"/>
    </source>
</evidence>
<sequence>MREASEGQEQLRTNPLPRNNLPSSSSSRDTELLPGKKSHMLAAVLSLLKELDSRELQVVHRAAERRLRALRRQSAQAEGSDITEH</sequence>
<feature type="coiled-coil region" evidence="1">
    <location>
        <begin position="53"/>
        <end position="80"/>
    </location>
</feature>
<evidence type="ECO:0000313" key="3">
    <source>
        <dbReference type="EMBL" id="KAG7466925.1"/>
    </source>
</evidence>
<keyword evidence="1" id="KW-0175">Coiled coil</keyword>
<proteinExistence type="predicted"/>
<feature type="compositionally biased region" description="Low complexity" evidence="2">
    <location>
        <begin position="11"/>
        <end position="27"/>
    </location>
</feature>
<dbReference type="EMBL" id="JAFDVH010000012">
    <property type="protein sequence ID" value="KAG7466925.1"/>
    <property type="molecule type" value="Genomic_DNA"/>
</dbReference>
<protein>
    <submittedName>
        <fullName evidence="3">Uncharacterized protein</fullName>
    </submittedName>
</protein>
<evidence type="ECO:0000256" key="2">
    <source>
        <dbReference type="SAM" id="MobiDB-lite"/>
    </source>
</evidence>
<comment type="caution">
    <text evidence="3">The sequence shown here is derived from an EMBL/GenBank/DDBJ whole genome shotgun (WGS) entry which is preliminary data.</text>
</comment>
<dbReference type="Proteomes" id="UP001046870">
    <property type="component" value="Chromosome 12"/>
</dbReference>
<accession>A0A9D3PUD4</accession>
<name>A0A9D3PUD4_MEGAT</name>